<dbReference type="SUPFAM" id="SSF54637">
    <property type="entry name" value="Thioesterase/thiol ester dehydrase-isomerase"/>
    <property type="match status" value="1"/>
</dbReference>
<evidence type="ECO:0000313" key="3">
    <source>
        <dbReference type="Proteomes" id="UP000011513"/>
    </source>
</evidence>
<evidence type="ECO:0000259" key="1">
    <source>
        <dbReference type="Pfam" id="PF01575"/>
    </source>
</evidence>
<dbReference type="InterPro" id="IPR002539">
    <property type="entry name" value="MaoC-like_dom"/>
</dbReference>
<comment type="caution">
    <text evidence="2">The sequence shown here is derived from an EMBL/GenBank/DDBJ whole genome shotgun (WGS) entry which is preliminary data.</text>
</comment>
<dbReference type="Pfam" id="PF01575">
    <property type="entry name" value="MaoC_dehydratas"/>
    <property type="match status" value="1"/>
</dbReference>
<sequence>MSESVAFEDLSVGRRTRTPSRTVTEADVVNFAGVSGDFAEMHTSETAAAETAVGERVAHGALVFSMLTGLVGRAEGDRADVVALYGTDRLRFTAPVRVGDTVRAELELIGREPRDHPTGNGVVRHETDVLNQRDEVVLSCELLTLVR</sequence>
<dbReference type="InParanoid" id="M0CXI0"/>
<name>M0CXI0_HALPD</name>
<accession>M0CXI0</accession>
<feature type="domain" description="MaoC-like" evidence="1">
    <location>
        <begin position="12"/>
        <end position="123"/>
    </location>
</feature>
<dbReference type="InterPro" id="IPR052342">
    <property type="entry name" value="MCH/BMMD"/>
</dbReference>
<dbReference type="PANTHER" id="PTHR43664:SF1">
    <property type="entry name" value="BETA-METHYLMALYL-COA DEHYDRATASE"/>
    <property type="match status" value="1"/>
</dbReference>
<dbReference type="PANTHER" id="PTHR43664">
    <property type="entry name" value="MONOAMINE OXIDASE-RELATED"/>
    <property type="match status" value="1"/>
</dbReference>
<dbReference type="EMBL" id="AOIV01000043">
    <property type="protein sequence ID" value="ELZ26579.1"/>
    <property type="molecule type" value="Genomic_DNA"/>
</dbReference>
<protein>
    <submittedName>
        <fullName evidence="2">Monoamine oxidase regulatory protein</fullName>
    </submittedName>
</protein>
<evidence type="ECO:0000313" key="2">
    <source>
        <dbReference type="EMBL" id="ELZ26579.1"/>
    </source>
</evidence>
<reference evidence="2 3" key="1">
    <citation type="journal article" date="2014" name="PLoS Genet.">
        <title>Phylogenetically driven sequencing of extremely halophilic archaea reveals strategies for static and dynamic osmo-response.</title>
        <authorList>
            <person name="Becker E.A."/>
            <person name="Seitzer P.M."/>
            <person name="Tritt A."/>
            <person name="Larsen D."/>
            <person name="Krusor M."/>
            <person name="Yao A.I."/>
            <person name="Wu D."/>
            <person name="Madern D."/>
            <person name="Eisen J.A."/>
            <person name="Darling A.E."/>
            <person name="Facciotti M.T."/>
        </authorList>
    </citation>
    <scope>NUCLEOTIDE SEQUENCE [LARGE SCALE GENOMIC DNA]</scope>
    <source>
        <strain evidence="2 3">JCM 14848</strain>
    </source>
</reference>
<organism evidence="2 3">
    <name type="scientific">Halogeometricum pallidum JCM 14848</name>
    <dbReference type="NCBI Taxonomy" id="1227487"/>
    <lineage>
        <taxon>Archaea</taxon>
        <taxon>Methanobacteriati</taxon>
        <taxon>Methanobacteriota</taxon>
        <taxon>Stenosarchaea group</taxon>
        <taxon>Halobacteria</taxon>
        <taxon>Halobacteriales</taxon>
        <taxon>Haloferacaceae</taxon>
        <taxon>Halogeometricum</taxon>
    </lineage>
</organism>
<dbReference type="OrthoDB" id="51509at2157"/>
<dbReference type="Gene3D" id="3.10.129.10">
    <property type="entry name" value="Hotdog Thioesterase"/>
    <property type="match status" value="1"/>
</dbReference>
<dbReference type="InterPro" id="IPR029069">
    <property type="entry name" value="HotDog_dom_sf"/>
</dbReference>
<proteinExistence type="predicted"/>
<gene>
    <name evidence="2" type="ORF">C474_19309</name>
</gene>
<dbReference type="RefSeq" id="WP_008389685.1">
    <property type="nucleotide sequence ID" value="NZ_AOIV01000043.1"/>
</dbReference>
<dbReference type="eggNOG" id="arCOG00774">
    <property type="taxonomic scope" value="Archaea"/>
</dbReference>
<keyword evidence="3" id="KW-1185">Reference proteome</keyword>
<dbReference type="Proteomes" id="UP000011513">
    <property type="component" value="Unassembled WGS sequence"/>
</dbReference>
<dbReference type="AlphaFoldDB" id="M0CXI0"/>